<sequence>MPARLYLLCQGATRATRLAAFPADEPLEDAARVAASVAARRWPRVDAVVTSPARAARETAEALGLVHDLEPALGEVDYGAWAGRRFADVAATEPGALAAWLEDPEARPGGGGESLEELDARIGRWLDTRLASDGRMLAVTHGVVMRAVVVHILNAPLRAARSVDVQPLQMLEIGSNGRRWTIRQLSS</sequence>
<dbReference type="Pfam" id="PF00300">
    <property type="entry name" value="His_Phos_1"/>
    <property type="match status" value="1"/>
</dbReference>
<reference evidence="1" key="1">
    <citation type="journal article" date="2014" name="Int. J. Syst. Evol. Microbiol.">
        <title>Complete genome sequence of Corynebacterium casei LMG S-19264T (=DSM 44701T), isolated from a smear-ripened cheese.</title>
        <authorList>
            <consortium name="US DOE Joint Genome Institute (JGI-PGF)"/>
            <person name="Walter F."/>
            <person name="Albersmeier A."/>
            <person name="Kalinowski J."/>
            <person name="Ruckert C."/>
        </authorList>
    </citation>
    <scope>NUCLEOTIDE SEQUENCE</scope>
    <source>
        <strain evidence="1">CGMCC 1.15367</strain>
    </source>
</reference>
<dbReference type="GO" id="GO:0016791">
    <property type="term" value="F:phosphatase activity"/>
    <property type="evidence" value="ECO:0007669"/>
    <property type="project" value="TreeGrafter"/>
</dbReference>
<gene>
    <name evidence="1" type="ORF">GCM10011390_06840</name>
</gene>
<name>A0A916ZE04_9HYPH</name>
<dbReference type="InterPro" id="IPR029033">
    <property type="entry name" value="His_PPase_superfam"/>
</dbReference>
<keyword evidence="2" id="KW-1185">Reference proteome</keyword>
<evidence type="ECO:0000313" key="2">
    <source>
        <dbReference type="Proteomes" id="UP000644699"/>
    </source>
</evidence>
<dbReference type="Proteomes" id="UP000644699">
    <property type="component" value="Unassembled WGS sequence"/>
</dbReference>
<evidence type="ECO:0000313" key="1">
    <source>
        <dbReference type="EMBL" id="GGD90749.1"/>
    </source>
</evidence>
<proteinExistence type="predicted"/>
<dbReference type="SMART" id="SM00855">
    <property type="entry name" value="PGAM"/>
    <property type="match status" value="1"/>
</dbReference>
<organism evidence="1 2">
    <name type="scientific">Aureimonas endophytica</name>
    <dbReference type="NCBI Taxonomy" id="2027858"/>
    <lineage>
        <taxon>Bacteria</taxon>
        <taxon>Pseudomonadati</taxon>
        <taxon>Pseudomonadota</taxon>
        <taxon>Alphaproteobacteria</taxon>
        <taxon>Hyphomicrobiales</taxon>
        <taxon>Aurantimonadaceae</taxon>
        <taxon>Aureimonas</taxon>
    </lineage>
</organism>
<protein>
    <submittedName>
        <fullName evidence="1">Phosphoglycerate mutase</fullName>
    </submittedName>
</protein>
<comment type="caution">
    <text evidence="1">The sequence shown here is derived from an EMBL/GenBank/DDBJ whole genome shotgun (WGS) entry which is preliminary data.</text>
</comment>
<accession>A0A916ZE04</accession>
<reference evidence="1" key="2">
    <citation type="submission" date="2020-09" db="EMBL/GenBank/DDBJ databases">
        <authorList>
            <person name="Sun Q."/>
            <person name="Zhou Y."/>
        </authorList>
    </citation>
    <scope>NUCLEOTIDE SEQUENCE</scope>
    <source>
        <strain evidence="1">CGMCC 1.15367</strain>
    </source>
</reference>
<dbReference type="PANTHER" id="PTHR48100">
    <property type="entry name" value="BROAD-SPECIFICITY PHOSPHATASE YOR283W-RELATED"/>
    <property type="match status" value="1"/>
</dbReference>
<dbReference type="RefSeq" id="WP_188906791.1">
    <property type="nucleotide sequence ID" value="NZ_BMIQ01000001.1"/>
</dbReference>
<dbReference type="AlphaFoldDB" id="A0A916ZE04"/>
<dbReference type="Gene3D" id="3.40.50.1240">
    <property type="entry name" value="Phosphoglycerate mutase-like"/>
    <property type="match status" value="1"/>
</dbReference>
<dbReference type="SUPFAM" id="SSF53254">
    <property type="entry name" value="Phosphoglycerate mutase-like"/>
    <property type="match status" value="1"/>
</dbReference>
<dbReference type="InterPro" id="IPR013078">
    <property type="entry name" value="His_Pase_superF_clade-1"/>
</dbReference>
<dbReference type="InterPro" id="IPR050275">
    <property type="entry name" value="PGM_Phosphatase"/>
</dbReference>
<dbReference type="EMBL" id="BMIQ01000001">
    <property type="protein sequence ID" value="GGD90749.1"/>
    <property type="molecule type" value="Genomic_DNA"/>
</dbReference>